<dbReference type="CDD" id="cd00293">
    <property type="entry name" value="USP-like"/>
    <property type="match status" value="1"/>
</dbReference>
<dbReference type="PANTHER" id="PTHR46268">
    <property type="entry name" value="STRESS RESPONSE PROTEIN NHAX"/>
    <property type="match status" value="1"/>
</dbReference>
<keyword evidence="4" id="KW-1185">Reference proteome</keyword>
<name>A0ABW5JPZ1_9FLAO</name>
<dbReference type="InterPro" id="IPR014729">
    <property type="entry name" value="Rossmann-like_a/b/a_fold"/>
</dbReference>
<accession>A0ABW5JPZ1</accession>
<dbReference type="InterPro" id="IPR006016">
    <property type="entry name" value="UspA"/>
</dbReference>
<evidence type="ECO:0000256" key="1">
    <source>
        <dbReference type="ARBA" id="ARBA00008791"/>
    </source>
</evidence>
<organism evidence="3 4">
    <name type="scientific">Gelatiniphilus marinus</name>
    <dbReference type="NCBI Taxonomy" id="1759464"/>
    <lineage>
        <taxon>Bacteria</taxon>
        <taxon>Pseudomonadati</taxon>
        <taxon>Bacteroidota</taxon>
        <taxon>Flavobacteriia</taxon>
        <taxon>Flavobacteriales</taxon>
        <taxon>Flavobacteriaceae</taxon>
        <taxon>Gelatiniphilus</taxon>
    </lineage>
</organism>
<dbReference type="RefSeq" id="WP_388013257.1">
    <property type="nucleotide sequence ID" value="NZ_JBHUDT010000001.1"/>
</dbReference>
<gene>
    <name evidence="3" type="ORF">ACFSQS_01945</name>
</gene>
<dbReference type="Gene3D" id="3.40.50.620">
    <property type="entry name" value="HUPs"/>
    <property type="match status" value="2"/>
</dbReference>
<evidence type="ECO:0000313" key="4">
    <source>
        <dbReference type="Proteomes" id="UP001597441"/>
    </source>
</evidence>
<dbReference type="InterPro" id="IPR006015">
    <property type="entry name" value="Universal_stress_UspA"/>
</dbReference>
<evidence type="ECO:0000313" key="3">
    <source>
        <dbReference type="EMBL" id="MFD2533851.1"/>
    </source>
</evidence>
<comment type="similarity">
    <text evidence="1">Belongs to the universal stress protein A family.</text>
</comment>
<dbReference type="EMBL" id="JBHULK010000001">
    <property type="protein sequence ID" value="MFD2533851.1"/>
    <property type="molecule type" value="Genomic_DNA"/>
</dbReference>
<sequence>MKKILLPTDFSRNSWNAITYALKLFKNDTCTFVLLNTYTPIIYHVEYVLVNPAQYGLADAVRETSLKQLKDFKAKMIKAFNNPKHTIEIKAAFNTLIPEIKEVVENENIDYVVMGTKGATGAKEILFGSNTVHTFKNVKCPIIAVPYGFVFEPPHEILFPTDYDIDYKDHHIKPILNIMSLYNTRIDILHVSYGLDLSLAQKANKKNLEKYFYKKAYLFHDLRNQEVSDAISNFQLKHRVNLLVMINNKHSFFENLFFKNTINQIGFHLNIPFLVIPANPFKKTTNET</sequence>
<dbReference type="PANTHER" id="PTHR46268:SF6">
    <property type="entry name" value="UNIVERSAL STRESS PROTEIN UP12"/>
    <property type="match status" value="1"/>
</dbReference>
<dbReference type="PRINTS" id="PR01438">
    <property type="entry name" value="UNVRSLSTRESS"/>
</dbReference>
<comment type="caution">
    <text evidence="3">The sequence shown here is derived from an EMBL/GenBank/DDBJ whole genome shotgun (WGS) entry which is preliminary data.</text>
</comment>
<protein>
    <submittedName>
        <fullName evidence="3">Universal stress protein</fullName>
    </submittedName>
</protein>
<feature type="domain" description="UspA" evidence="2">
    <location>
        <begin position="1"/>
        <end position="146"/>
    </location>
</feature>
<dbReference type="Pfam" id="PF00582">
    <property type="entry name" value="Usp"/>
    <property type="match status" value="1"/>
</dbReference>
<reference evidence="4" key="1">
    <citation type="journal article" date="2019" name="Int. J. Syst. Evol. Microbiol.">
        <title>The Global Catalogue of Microorganisms (GCM) 10K type strain sequencing project: providing services to taxonomists for standard genome sequencing and annotation.</title>
        <authorList>
            <consortium name="The Broad Institute Genomics Platform"/>
            <consortium name="The Broad Institute Genome Sequencing Center for Infectious Disease"/>
            <person name="Wu L."/>
            <person name="Ma J."/>
        </authorList>
    </citation>
    <scope>NUCLEOTIDE SEQUENCE [LARGE SCALE GENOMIC DNA]</scope>
    <source>
        <strain evidence="4">KCTC 42903</strain>
    </source>
</reference>
<dbReference type="SUPFAM" id="SSF52402">
    <property type="entry name" value="Adenine nucleotide alpha hydrolases-like"/>
    <property type="match status" value="2"/>
</dbReference>
<dbReference type="Proteomes" id="UP001597441">
    <property type="component" value="Unassembled WGS sequence"/>
</dbReference>
<evidence type="ECO:0000259" key="2">
    <source>
        <dbReference type="Pfam" id="PF00582"/>
    </source>
</evidence>
<proteinExistence type="inferred from homology"/>